<organism evidence="1 2">
    <name type="scientific">Ilyodon furcidens</name>
    <name type="common">goldbreast splitfin</name>
    <dbReference type="NCBI Taxonomy" id="33524"/>
    <lineage>
        <taxon>Eukaryota</taxon>
        <taxon>Metazoa</taxon>
        <taxon>Chordata</taxon>
        <taxon>Craniata</taxon>
        <taxon>Vertebrata</taxon>
        <taxon>Euteleostomi</taxon>
        <taxon>Actinopterygii</taxon>
        <taxon>Neopterygii</taxon>
        <taxon>Teleostei</taxon>
        <taxon>Neoteleostei</taxon>
        <taxon>Acanthomorphata</taxon>
        <taxon>Ovalentaria</taxon>
        <taxon>Atherinomorphae</taxon>
        <taxon>Cyprinodontiformes</taxon>
        <taxon>Goodeidae</taxon>
        <taxon>Ilyodon</taxon>
    </lineage>
</organism>
<evidence type="ECO:0000313" key="1">
    <source>
        <dbReference type="EMBL" id="MEQ2246993.1"/>
    </source>
</evidence>
<sequence length="136" mass="15181">MSTLPTQNPTISKCPTVDLVTVAIFTPSSSINSSSSSLDLSHALSTSNIWGEGNLSQHIVSPHSLFHLPPANSCRSKQVFHLPRTLLNSNLRFWHNRQVTCDIAAKYISYRQIFLYIFFHFPCTSYISSSPSLVQP</sequence>
<reference evidence="1 2" key="1">
    <citation type="submission" date="2021-06" db="EMBL/GenBank/DDBJ databases">
        <authorList>
            <person name="Palmer J.M."/>
        </authorList>
    </citation>
    <scope>NUCLEOTIDE SEQUENCE [LARGE SCALE GENOMIC DNA]</scope>
    <source>
        <strain evidence="2">if_2019</strain>
        <tissue evidence="1">Muscle</tissue>
    </source>
</reference>
<proteinExistence type="predicted"/>
<comment type="caution">
    <text evidence="1">The sequence shown here is derived from an EMBL/GenBank/DDBJ whole genome shotgun (WGS) entry which is preliminary data.</text>
</comment>
<dbReference type="EMBL" id="JAHRIQ010081365">
    <property type="protein sequence ID" value="MEQ2246993.1"/>
    <property type="molecule type" value="Genomic_DNA"/>
</dbReference>
<gene>
    <name evidence="1" type="ORF">ILYODFUR_004767</name>
</gene>
<protein>
    <submittedName>
        <fullName evidence="1">Uncharacterized protein</fullName>
    </submittedName>
</protein>
<name>A0ABV0UP26_9TELE</name>
<keyword evidence="2" id="KW-1185">Reference proteome</keyword>
<dbReference type="Proteomes" id="UP001482620">
    <property type="component" value="Unassembled WGS sequence"/>
</dbReference>
<accession>A0ABV0UP26</accession>
<evidence type="ECO:0000313" key="2">
    <source>
        <dbReference type="Proteomes" id="UP001482620"/>
    </source>
</evidence>